<keyword evidence="3" id="KW-1185">Reference proteome</keyword>
<sequence length="158" mass="18433">MIKKENNKIFENDIRNLRLKSRPLPPICPKGKNLKIVQLNDPDDLQIKSKKNNYNDDDDDEENNRNKLPTIFDSKNENPSLTNPKIDELLDSMSIKRDVNISINLMKYLTSENGLEIAVNYLLSKLSKNIDQEATIAFRDYTIKTLKEIQRQIEEKNQ</sequence>
<evidence type="ECO:0000313" key="2">
    <source>
        <dbReference type="EMBL" id="KAF7998129.1"/>
    </source>
</evidence>
<feature type="region of interest" description="Disordered" evidence="1">
    <location>
        <begin position="45"/>
        <end position="79"/>
    </location>
</feature>
<reference evidence="2 3" key="1">
    <citation type="submission" date="2020-08" db="EMBL/GenBank/DDBJ databases">
        <title>Aphidius gifuensis genome sequencing and assembly.</title>
        <authorList>
            <person name="Du Z."/>
        </authorList>
    </citation>
    <scope>NUCLEOTIDE SEQUENCE [LARGE SCALE GENOMIC DNA]</scope>
    <source>
        <strain evidence="2">YNYX2018</strain>
        <tissue evidence="2">Adults</tissue>
    </source>
</reference>
<protein>
    <submittedName>
        <fullName evidence="2">Uncharacterized protein</fullName>
    </submittedName>
</protein>
<gene>
    <name evidence="2" type="ORF">HCN44_009527</name>
</gene>
<accession>A0A835CVI6</accession>
<name>A0A835CVI6_APHGI</name>
<evidence type="ECO:0000256" key="1">
    <source>
        <dbReference type="SAM" id="MobiDB-lite"/>
    </source>
</evidence>
<dbReference type="OrthoDB" id="1935234at2759"/>
<dbReference type="EMBL" id="JACMRX010000001">
    <property type="protein sequence ID" value="KAF7998129.1"/>
    <property type="molecule type" value="Genomic_DNA"/>
</dbReference>
<comment type="caution">
    <text evidence="2">The sequence shown here is derived from an EMBL/GenBank/DDBJ whole genome shotgun (WGS) entry which is preliminary data.</text>
</comment>
<organism evidence="2 3">
    <name type="scientific">Aphidius gifuensis</name>
    <name type="common">Parasitoid wasp</name>
    <dbReference type="NCBI Taxonomy" id="684658"/>
    <lineage>
        <taxon>Eukaryota</taxon>
        <taxon>Metazoa</taxon>
        <taxon>Ecdysozoa</taxon>
        <taxon>Arthropoda</taxon>
        <taxon>Hexapoda</taxon>
        <taxon>Insecta</taxon>
        <taxon>Pterygota</taxon>
        <taxon>Neoptera</taxon>
        <taxon>Endopterygota</taxon>
        <taxon>Hymenoptera</taxon>
        <taxon>Apocrita</taxon>
        <taxon>Ichneumonoidea</taxon>
        <taxon>Braconidae</taxon>
        <taxon>Aphidiinae</taxon>
        <taxon>Aphidius</taxon>
    </lineage>
</organism>
<proteinExistence type="predicted"/>
<dbReference type="Proteomes" id="UP000639338">
    <property type="component" value="Unassembled WGS sequence"/>
</dbReference>
<evidence type="ECO:0000313" key="3">
    <source>
        <dbReference type="Proteomes" id="UP000639338"/>
    </source>
</evidence>
<dbReference type="AlphaFoldDB" id="A0A835CVI6"/>